<dbReference type="GO" id="GO:0060003">
    <property type="term" value="P:copper ion export"/>
    <property type="evidence" value="ECO:0007669"/>
    <property type="project" value="TreeGrafter"/>
</dbReference>
<keyword evidence="2" id="KW-0732">Signal</keyword>
<dbReference type="Gene3D" id="1.10.287.470">
    <property type="entry name" value="Helix hairpin bin"/>
    <property type="match status" value="1"/>
</dbReference>
<evidence type="ECO:0000256" key="2">
    <source>
        <dbReference type="SAM" id="SignalP"/>
    </source>
</evidence>
<sequence>MSFRRRLALAAFAVSALTCIAPVHARTLPLSAAQAQALGIRFAAAENAAHIEIGTTARVVLRPDAQFVVAAPYPGMVSQVLVAIGQPVKKGQPLALFASPQMFEAGRALAEARSRAELAQLALKRDRQLHDDGIIAGSRWETTQARAREATAAVRAREAEMAAAGIGVGPRGEARMVAGRDGLIADIHAVPGTRVDASAALFRIVDPEALELDLLVGRDMPAIRGGERVEVRQRGAAGKVAGVVPSSDGTGAVRIRATLDTRGSLQAGESVGVVIHLGTATGGASGQASVRLRVPVAALTYTQGKAGVFVAVKDGVAYHSVTVDATDDAVATVQGTLPANARVAVTGIGALKGMLVGGQ</sequence>
<dbReference type="OrthoDB" id="9806939at2"/>
<feature type="chain" id="PRO_5014827232" evidence="2">
    <location>
        <begin position="26"/>
        <end position="359"/>
    </location>
</feature>
<keyword evidence="1" id="KW-0813">Transport</keyword>
<dbReference type="GO" id="GO:0030288">
    <property type="term" value="C:outer membrane-bounded periplasmic space"/>
    <property type="evidence" value="ECO:0007669"/>
    <property type="project" value="TreeGrafter"/>
</dbReference>
<protein>
    <submittedName>
        <fullName evidence="3">Efflux transporter periplasmic adaptor subunit</fullName>
    </submittedName>
</protein>
<dbReference type="SUPFAM" id="SSF111369">
    <property type="entry name" value="HlyD-like secretion proteins"/>
    <property type="match status" value="1"/>
</dbReference>
<dbReference type="GO" id="GO:0015679">
    <property type="term" value="P:plasma membrane copper ion transport"/>
    <property type="evidence" value="ECO:0007669"/>
    <property type="project" value="TreeGrafter"/>
</dbReference>
<dbReference type="Proteomes" id="UP000234341">
    <property type="component" value="Unassembled WGS sequence"/>
</dbReference>
<dbReference type="Gene3D" id="2.40.30.170">
    <property type="match status" value="1"/>
</dbReference>
<accession>A0A2N5CEL8</accession>
<reference evidence="3 4" key="1">
    <citation type="submission" date="2017-12" db="EMBL/GenBank/DDBJ databases">
        <title>Genome sequence of the active heterotrophic nitrifier-denitrifier, Cupriavidus pauculus UM1.</title>
        <authorList>
            <person name="Putonti C."/>
            <person name="Castignetti D."/>
        </authorList>
    </citation>
    <scope>NUCLEOTIDE SEQUENCE [LARGE SCALE GENOMIC DNA]</scope>
    <source>
        <strain evidence="3 4">UM1</strain>
    </source>
</reference>
<dbReference type="PANTHER" id="PTHR30097">
    <property type="entry name" value="CATION EFFLUX SYSTEM PROTEIN CUSB"/>
    <property type="match status" value="1"/>
</dbReference>
<organism evidence="3 4">
    <name type="scientific">Cupriavidus pauculus</name>
    <dbReference type="NCBI Taxonomy" id="82633"/>
    <lineage>
        <taxon>Bacteria</taxon>
        <taxon>Pseudomonadati</taxon>
        <taxon>Pseudomonadota</taxon>
        <taxon>Betaproteobacteria</taxon>
        <taxon>Burkholderiales</taxon>
        <taxon>Burkholderiaceae</taxon>
        <taxon>Cupriavidus</taxon>
    </lineage>
</organism>
<dbReference type="GO" id="GO:0046914">
    <property type="term" value="F:transition metal ion binding"/>
    <property type="evidence" value="ECO:0007669"/>
    <property type="project" value="TreeGrafter"/>
</dbReference>
<dbReference type="AlphaFoldDB" id="A0A2N5CEL8"/>
<dbReference type="PANTHER" id="PTHR30097:SF4">
    <property type="entry name" value="SLR6042 PROTEIN"/>
    <property type="match status" value="1"/>
</dbReference>
<evidence type="ECO:0000313" key="4">
    <source>
        <dbReference type="Proteomes" id="UP000234341"/>
    </source>
</evidence>
<comment type="caution">
    <text evidence="3">The sequence shown here is derived from an EMBL/GenBank/DDBJ whole genome shotgun (WGS) entry which is preliminary data.</text>
</comment>
<proteinExistence type="predicted"/>
<dbReference type="RefSeq" id="WP_101681246.1">
    <property type="nucleotide sequence ID" value="NZ_PJRP01000003.1"/>
</dbReference>
<evidence type="ECO:0000256" key="1">
    <source>
        <dbReference type="ARBA" id="ARBA00022448"/>
    </source>
</evidence>
<gene>
    <name evidence="3" type="ORF">CYJ10_09465</name>
</gene>
<dbReference type="Gene3D" id="2.40.50.100">
    <property type="match status" value="1"/>
</dbReference>
<dbReference type="EMBL" id="PJRP01000003">
    <property type="protein sequence ID" value="PLQ00680.1"/>
    <property type="molecule type" value="Genomic_DNA"/>
</dbReference>
<name>A0A2N5CEL8_9BURK</name>
<feature type="signal peptide" evidence="2">
    <location>
        <begin position="1"/>
        <end position="25"/>
    </location>
</feature>
<evidence type="ECO:0000313" key="3">
    <source>
        <dbReference type="EMBL" id="PLQ00680.1"/>
    </source>
</evidence>
<dbReference type="InterPro" id="IPR051909">
    <property type="entry name" value="MFP_Cation_Efflux"/>
</dbReference>